<gene>
    <name evidence="1" type="ORF">ACFQZV_07345</name>
</gene>
<name>A0ABW2ZRV8_9MICO</name>
<sequence>MTTDDCPIRSSLSPSDSQVDRAIGAVVGMAAGDALGSQYEFGPALADHIVPEFGVGVFGHEAGEWTDDTTMAMPILDALAQRAGLAARNGAVASSDCEDGSSPTRGKP</sequence>
<reference evidence="2" key="1">
    <citation type="journal article" date="2019" name="Int. J. Syst. Evol. Microbiol.">
        <title>The Global Catalogue of Microorganisms (GCM) 10K type strain sequencing project: providing services to taxonomists for standard genome sequencing and annotation.</title>
        <authorList>
            <consortium name="The Broad Institute Genomics Platform"/>
            <consortium name="The Broad Institute Genome Sequencing Center for Infectious Disease"/>
            <person name="Wu L."/>
            <person name="Ma J."/>
        </authorList>
    </citation>
    <scope>NUCLEOTIDE SEQUENCE [LARGE SCALE GENOMIC DNA]</scope>
    <source>
        <strain evidence="2">CCUG 50754</strain>
    </source>
</reference>
<evidence type="ECO:0000313" key="1">
    <source>
        <dbReference type="EMBL" id="MFD0781114.1"/>
    </source>
</evidence>
<proteinExistence type="predicted"/>
<dbReference type="EMBL" id="JBHTIM010000001">
    <property type="protein sequence ID" value="MFD0781114.1"/>
    <property type="molecule type" value="Genomic_DNA"/>
</dbReference>
<dbReference type="InterPro" id="IPR005502">
    <property type="entry name" value="Ribosyl_crysJ1"/>
</dbReference>
<dbReference type="Pfam" id="PF03747">
    <property type="entry name" value="ADP_ribosyl_GH"/>
    <property type="match status" value="1"/>
</dbReference>
<dbReference type="InterPro" id="IPR036705">
    <property type="entry name" value="Ribosyl_crysJ1_sf"/>
</dbReference>
<dbReference type="Gene3D" id="1.10.4080.10">
    <property type="entry name" value="ADP-ribosylation/Crystallin J1"/>
    <property type="match status" value="1"/>
</dbReference>
<protein>
    <submittedName>
        <fullName evidence="1">ADP-ribosylglycohydrolase family protein</fullName>
    </submittedName>
</protein>
<dbReference type="SUPFAM" id="SSF101478">
    <property type="entry name" value="ADP-ribosylglycohydrolase"/>
    <property type="match status" value="1"/>
</dbReference>
<comment type="caution">
    <text evidence="1">The sequence shown here is derived from an EMBL/GenBank/DDBJ whole genome shotgun (WGS) entry which is preliminary data.</text>
</comment>
<evidence type="ECO:0000313" key="2">
    <source>
        <dbReference type="Proteomes" id="UP001597042"/>
    </source>
</evidence>
<keyword evidence="2" id="KW-1185">Reference proteome</keyword>
<accession>A0ABW2ZRV8</accession>
<dbReference type="Proteomes" id="UP001597042">
    <property type="component" value="Unassembled WGS sequence"/>
</dbReference>
<dbReference type="RefSeq" id="WP_378750205.1">
    <property type="nucleotide sequence ID" value="NZ_JBHSSV010000002.1"/>
</dbReference>
<organism evidence="1 2">
    <name type="scientific">Microbacterium koreense</name>
    <dbReference type="NCBI Taxonomy" id="323761"/>
    <lineage>
        <taxon>Bacteria</taxon>
        <taxon>Bacillati</taxon>
        <taxon>Actinomycetota</taxon>
        <taxon>Actinomycetes</taxon>
        <taxon>Micrococcales</taxon>
        <taxon>Microbacteriaceae</taxon>
        <taxon>Microbacterium</taxon>
    </lineage>
</organism>